<dbReference type="InterPro" id="IPR041588">
    <property type="entry name" value="Integrase_H2C2"/>
</dbReference>
<dbReference type="CDD" id="cd00303">
    <property type="entry name" value="retropepsin_like"/>
    <property type="match status" value="1"/>
</dbReference>
<evidence type="ECO:0000256" key="5">
    <source>
        <dbReference type="ARBA" id="ARBA00023172"/>
    </source>
</evidence>
<dbReference type="InterPro" id="IPR002156">
    <property type="entry name" value="RNaseH_domain"/>
</dbReference>
<keyword evidence="2" id="KW-0548">Nucleotidyltransferase</keyword>
<dbReference type="InterPro" id="IPR021109">
    <property type="entry name" value="Peptidase_aspartic_dom_sf"/>
</dbReference>
<dbReference type="SUPFAM" id="SSF56672">
    <property type="entry name" value="DNA/RNA polymerases"/>
    <property type="match status" value="1"/>
</dbReference>
<evidence type="ECO:0000259" key="8">
    <source>
        <dbReference type="PROSITE" id="PS50994"/>
    </source>
</evidence>
<evidence type="ECO:0000256" key="4">
    <source>
        <dbReference type="ARBA" id="ARBA00022759"/>
    </source>
</evidence>
<accession>A0AAW2VFH0</accession>
<keyword evidence="4" id="KW-0255">Endonuclease</keyword>
<keyword evidence="5" id="KW-0233">DNA recombination</keyword>
<evidence type="ECO:0000256" key="3">
    <source>
        <dbReference type="ARBA" id="ARBA00022722"/>
    </source>
</evidence>
<dbReference type="InterPro" id="IPR012337">
    <property type="entry name" value="RNaseH-like_sf"/>
</dbReference>
<proteinExistence type="predicted"/>
<dbReference type="GO" id="GO:0004523">
    <property type="term" value="F:RNA-DNA hybrid ribonuclease activity"/>
    <property type="evidence" value="ECO:0007669"/>
    <property type="project" value="InterPro"/>
</dbReference>
<dbReference type="GO" id="GO:0015074">
    <property type="term" value="P:DNA integration"/>
    <property type="evidence" value="ECO:0007669"/>
    <property type="project" value="InterPro"/>
</dbReference>
<protein>
    <submittedName>
        <fullName evidence="9">Uncharacterized protein</fullName>
    </submittedName>
</protein>
<evidence type="ECO:0000313" key="9">
    <source>
        <dbReference type="EMBL" id="KAL0428404.1"/>
    </source>
</evidence>
<feature type="region of interest" description="Disordered" evidence="6">
    <location>
        <begin position="517"/>
        <end position="541"/>
    </location>
</feature>
<dbReference type="PANTHER" id="PTHR37984">
    <property type="entry name" value="PROTEIN CBG26694"/>
    <property type="match status" value="1"/>
</dbReference>
<keyword evidence="1" id="KW-0808">Transferase</keyword>
<dbReference type="Gene3D" id="3.10.10.10">
    <property type="entry name" value="HIV Type 1 Reverse Transcriptase, subunit A, domain 1"/>
    <property type="match status" value="1"/>
</dbReference>
<dbReference type="InterPro" id="IPR001584">
    <property type="entry name" value="Integrase_cat-core"/>
</dbReference>
<dbReference type="Gene3D" id="3.30.420.10">
    <property type="entry name" value="Ribonuclease H-like superfamily/Ribonuclease H"/>
    <property type="match status" value="2"/>
</dbReference>
<dbReference type="Pfam" id="PF17921">
    <property type="entry name" value="Integrase_H2C2"/>
    <property type="match status" value="1"/>
</dbReference>
<dbReference type="Gene3D" id="1.10.340.70">
    <property type="match status" value="1"/>
</dbReference>
<feature type="domain" description="Integrase catalytic" evidence="8">
    <location>
        <begin position="1214"/>
        <end position="1305"/>
    </location>
</feature>
<evidence type="ECO:0000256" key="2">
    <source>
        <dbReference type="ARBA" id="ARBA00022695"/>
    </source>
</evidence>
<feature type="region of interest" description="Disordered" evidence="6">
    <location>
        <begin position="293"/>
        <end position="333"/>
    </location>
</feature>
<gene>
    <name evidence="9" type="ORF">Slati_3015200</name>
</gene>
<evidence type="ECO:0000256" key="6">
    <source>
        <dbReference type="SAM" id="MobiDB-lite"/>
    </source>
</evidence>
<dbReference type="InterPro" id="IPR050951">
    <property type="entry name" value="Retrovirus_Pol_polyprotein"/>
</dbReference>
<feature type="region of interest" description="Disordered" evidence="6">
    <location>
        <begin position="1"/>
        <end position="32"/>
    </location>
</feature>
<feature type="compositionally biased region" description="Basic and acidic residues" evidence="6">
    <location>
        <begin position="293"/>
        <end position="306"/>
    </location>
</feature>
<dbReference type="InterPro" id="IPR043128">
    <property type="entry name" value="Rev_trsase/Diguanyl_cyclase"/>
</dbReference>
<evidence type="ECO:0000256" key="1">
    <source>
        <dbReference type="ARBA" id="ARBA00022679"/>
    </source>
</evidence>
<dbReference type="GO" id="GO:0006310">
    <property type="term" value="P:DNA recombination"/>
    <property type="evidence" value="ECO:0007669"/>
    <property type="project" value="UniProtKB-KW"/>
</dbReference>
<reference evidence="9" key="1">
    <citation type="submission" date="2020-06" db="EMBL/GenBank/DDBJ databases">
        <authorList>
            <person name="Li T."/>
            <person name="Hu X."/>
            <person name="Zhang T."/>
            <person name="Song X."/>
            <person name="Zhang H."/>
            <person name="Dai N."/>
            <person name="Sheng W."/>
            <person name="Hou X."/>
            <person name="Wei L."/>
        </authorList>
    </citation>
    <scope>NUCLEOTIDE SEQUENCE</scope>
    <source>
        <strain evidence="9">KEN1</strain>
        <tissue evidence="9">Leaf</tissue>
    </source>
</reference>
<name>A0AAW2VFH0_9LAMI</name>
<dbReference type="Gene3D" id="3.30.70.270">
    <property type="match status" value="2"/>
</dbReference>
<dbReference type="Pfam" id="PF13456">
    <property type="entry name" value="RVT_3"/>
    <property type="match status" value="1"/>
</dbReference>
<dbReference type="GO" id="GO:0003676">
    <property type="term" value="F:nucleic acid binding"/>
    <property type="evidence" value="ECO:0007669"/>
    <property type="project" value="InterPro"/>
</dbReference>
<sequence>MARSPGASAKRSAGREVSDRRSSRRRTTGHPFTETVMADDLPLNCRTPAIAEYDGVADPMEHLSRFENAALLHRYTDGIKCRVFVTTFAGAAQQWFNKLPKEDEPLKEYLQKFNTAALEVPAATQEVKASAFSQGLLDGDIFKSLAKKPVSKFDALLARAAKYINMEEAQAAKKDSRGEKRKEVREDAPSKKPRANLRDRKPPFQRVNTVYTPLTVPITQAFMAVEEKGLITRPRSWRDTPQRPKSDKFCRFHNDYGHAMEECRHLKNEIERLIQNGYLQEYVCWERARGTAPYQKKERDKAREIRAPSSGRPSREGAKQTSGAEEDNNDIPRKGVIRMIAGGPFGGDSHQARKSQVREAHQISIKEVLDIETMEDAPIIQFGRAERSGPQITHNDALVITATIANYEVGRIFIDSGSSADILFGEAYDQMQLGDVSLEKVNTSLYGFAGEVVHPRGMVSLPLTMGRGTTRKTCLLKFLVVDVPSAYNMILGRPMLNTFQAVVSTYHMKIKFPTPGGVGEVPPGKKGKTPEEKYSEEAETPAKVQPVEELLNIEIIPKNPNKTTRIGSHLGEEAKKEITLCLQRNANIFAWTPKDLEGIDPQVITHHLNIDPSYKPIKQKKRYFRPEKDKIIQAEVNKLMAARHIEEIQFPEWLSNVVLVPKLGGKWRMCIDFQDLNKACPKDFYPLPRIDQLVDSTSGCELLRMMDASQGYHHIMLAPKDRKKVSFINSEGTFCYVAMPFGLKNAGATYQRLVDKIFHPQIGRNVEVYVDDMLVKSKKAEEHVKDLEETFSVLRKYKLKLNPAKCTFGVQGGRFLGFIMTQRGIKANPLKIKAIIDMKAPTCLNEAQKLTGRIAALSRFISKSAEKSLPFFKTLRKAKTFEWGTPCQLAFEELKAYLARLSLLVKPSPGRPCTYTYRLPPRLSAPYSFGKKTENNYLYTTLRPYFLPHPVGVKTNTPLKQTLGKPDTSGRLVKWAVELSEYDISYLPRTTIKAQALANFISEMAEMTIKDASQDQKWLLHVDGSSTAQGSGAGIVITTPQGEDLEFAIKFDFKASNNEAEYEALVIGMRMAHETEARTPLAVQPITIGEDWRTPIIKWIEEGLLPENRWEAAMLKTRATRFIMQEHILYKKSYTHPLLRCLSTEEGIHILQKIHSGCCGAHVGTRILANKALRAGYFWPTMKQDAIRLVSKCERCQKHSSLLHQPAEPLTTMLSPCPFMQWRMDIVGPFPLTADQRKFLRVAIDYFTKWVESEPLPRITKGEVMKFIWKNIVCHFGIPREIISDNGRQFQGRRIQEWCQGLHIRQRRLERVGGNWAEELTSVLWAYRTTPRGSTGESPFSLVYGTEAIIPAELGIPSHRVMNFSEEYALKPIGKLDPTREGPYKVTSVIGKGAYELEDPEGRSLPRPWNVHNLKKYFA</sequence>
<dbReference type="InterPro" id="IPR043502">
    <property type="entry name" value="DNA/RNA_pol_sf"/>
</dbReference>
<reference evidence="9" key="2">
    <citation type="journal article" date="2024" name="Plant">
        <title>Genomic evolution and insights into agronomic trait innovations of Sesamum species.</title>
        <authorList>
            <person name="Miao H."/>
            <person name="Wang L."/>
            <person name="Qu L."/>
            <person name="Liu H."/>
            <person name="Sun Y."/>
            <person name="Le M."/>
            <person name="Wang Q."/>
            <person name="Wei S."/>
            <person name="Zheng Y."/>
            <person name="Lin W."/>
            <person name="Duan Y."/>
            <person name="Cao H."/>
            <person name="Xiong S."/>
            <person name="Wang X."/>
            <person name="Wei L."/>
            <person name="Li C."/>
            <person name="Ma Q."/>
            <person name="Ju M."/>
            <person name="Zhao R."/>
            <person name="Li G."/>
            <person name="Mu C."/>
            <person name="Tian Q."/>
            <person name="Mei H."/>
            <person name="Zhang T."/>
            <person name="Gao T."/>
            <person name="Zhang H."/>
        </authorList>
    </citation>
    <scope>NUCLEOTIDE SEQUENCE</scope>
    <source>
        <strain evidence="9">KEN1</strain>
    </source>
</reference>
<keyword evidence="4" id="KW-0378">Hydrolase</keyword>
<dbReference type="PROSITE" id="PS50994">
    <property type="entry name" value="INTEGRASE"/>
    <property type="match status" value="1"/>
</dbReference>
<organism evidence="9">
    <name type="scientific">Sesamum latifolium</name>
    <dbReference type="NCBI Taxonomy" id="2727402"/>
    <lineage>
        <taxon>Eukaryota</taxon>
        <taxon>Viridiplantae</taxon>
        <taxon>Streptophyta</taxon>
        <taxon>Embryophyta</taxon>
        <taxon>Tracheophyta</taxon>
        <taxon>Spermatophyta</taxon>
        <taxon>Magnoliopsida</taxon>
        <taxon>eudicotyledons</taxon>
        <taxon>Gunneridae</taxon>
        <taxon>Pentapetalae</taxon>
        <taxon>asterids</taxon>
        <taxon>lamiids</taxon>
        <taxon>Lamiales</taxon>
        <taxon>Pedaliaceae</taxon>
        <taxon>Sesamum</taxon>
    </lineage>
</organism>
<dbReference type="PANTHER" id="PTHR37984:SF5">
    <property type="entry name" value="PROTEIN NYNRIN-LIKE"/>
    <property type="match status" value="1"/>
</dbReference>
<comment type="caution">
    <text evidence="9">The sequence shown here is derived from an EMBL/GenBank/DDBJ whole genome shotgun (WGS) entry which is preliminary data.</text>
</comment>
<dbReference type="Pfam" id="PF00665">
    <property type="entry name" value="rve"/>
    <property type="match status" value="1"/>
</dbReference>
<dbReference type="Pfam" id="PF00078">
    <property type="entry name" value="RVT_1"/>
    <property type="match status" value="1"/>
</dbReference>
<keyword evidence="3" id="KW-0540">Nuclease</keyword>
<dbReference type="CDD" id="cd01647">
    <property type="entry name" value="RT_LTR"/>
    <property type="match status" value="1"/>
</dbReference>
<feature type="domain" description="Reverse transcriptase" evidence="7">
    <location>
        <begin position="641"/>
        <end position="820"/>
    </location>
</feature>
<dbReference type="GO" id="GO:0016779">
    <property type="term" value="F:nucleotidyltransferase activity"/>
    <property type="evidence" value="ECO:0007669"/>
    <property type="project" value="UniProtKB-KW"/>
</dbReference>
<feature type="compositionally biased region" description="Basic and acidic residues" evidence="6">
    <location>
        <begin position="170"/>
        <end position="202"/>
    </location>
</feature>
<dbReference type="InterPro" id="IPR000477">
    <property type="entry name" value="RT_dom"/>
</dbReference>
<dbReference type="PROSITE" id="PS50878">
    <property type="entry name" value="RT_POL"/>
    <property type="match status" value="1"/>
</dbReference>
<dbReference type="Gene3D" id="2.40.70.10">
    <property type="entry name" value="Acid Proteases"/>
    <property type="match status" value="1"/>
</dbReference>
<dbReference type="EMBL" id="JACGWN010000010">
    <property type="protein sequence ID" value="KAL0428404.1"/>
    <property type="molecule type" value="Genomic_DNA"/>
</dbReference>
<dbReference type="InterPro" id="IPR036397">
    <property type="entry name" value="RNaseH_sf"/>
</dbReference>
<evidence type="ECO:0000259" key="7">
    <source>
        <dbReference type="PROSITE" id="PS50878"/>
    </source>
</evidence>
<dbReference type="SUPFAM" id="SSF53098">
    <property type="entry name" value="Ribonuclease H-like"/>
    <property type="match status" value="2"/>
</dbReference>
<feature type="region of interest" description="Disordered" evidence="6">
    <location>
        <begin position="169"/>
        <end position="203"/>
    </location>
</feature>